<accession>A0ABR0AWW2</accession>
<reference evidence="1 2" key="1">
    <citation type="journal article" date="2023" name="Nucleic Acids Res.">
        <title>The hologenome of Daphnia magna reveals possible DNA methylation and microbiome-mediated evolution of the host genome.</title>
        <authorList>
            <person name="Chaturvedi A."/>
            <person name="Li X."/>
            <person name="Dhandapani V."/>
            <person name="Marshall H."/>
            <person name="Kissane S."/>
            <person name="Cuenca-Cambronero M."/>
            <person name="Asole G."/>
            <person name="Calvet F."/>
            <person name="Ruiz-Romero M."/>
            <person name="Marangio P."/>
            <person name="Guigo R."/>
            <person name="Rago D."/>
            <person name="Mirbahai L."/>
            <person name="Eastwood N."/>
            <person name="Colbourne J.K."/>
            <person name="Zhou J."/>
            <person name="Mallon E."/>
            <person name="Orsini L."/>
        </authorList>
    </citation>
    <scope>NUCLEOTIDE SEQUENCE [LARGE SCALE GENOMIC DNA]</scope>
    <source>
        <strain evidence="1">LRV0_1</strain>
    </source>
</reference>
<sequence>MVIDWDTYRLLLETVRTCSSFEGKAYDREYITLDIEVDVSLNYEIFQLCFSIDVSSSDKEPVRNCLSRNKMHDKPLFHPPIDKKNRYKQRPTLNIYDVGKLDLSYRPDLRAPPFNLSYPKRGGAAEL</sequence>
<name>A0ABR0AWW2_9CRUS</name>
<evidence type="ECO:0000313" key="1">
    <source>
        <dbReference type="EMBL" id="KAK4029605.1"/>
    </source>
</evidence>
<organism evidence="1 2">
    <name type="scientific">Daphnia magna</name>
    <dbReference type="NCBI Taxonomy" id="35525"/>
    <lineage>
        <taxon>Eukaryota</taxon>
        <taxon>Metazoa</taxon>
        <taxon>Ecdysozoa</taxon>
        <taxon>Arthropoda</taxon>
        <taxon>Crustacea</taxon>
        <taxon>Branchiopoda</taxon>
        <taxon>Diplostraca</taxon>
        <taxon>Cladocera</taxon>
        <taxon>Anomopoda</taxon>
        <taxon>Daphniidae</taxon>
        <taxon>Daphnia</taxon>
    </lineage>
</organism>
<evidence type="ECO:0000313" key="2">
    <source>
        <dbReference type="Proteomes" id="UP001234178"/>
    </source>
</evidence>
<dbReference type="EMBL" id="JAOYFB010000039">
    <property type="protein sequence ID" value="KAK4029605.1"/>
    <property type="molecule type" value="Genomic_DNA"/>
</dbReference>
<comment type="caution">
    <text evidence="1">The sequence shown here is derived from an EMBL/GenBank/DDBJ whole genome shotgun (WGS) entry which is preliminary data.</text>
</comment>
<keyword evidence="2" id="KW-1185">Reference proteome</keyword>
<proteinExistence type="predicted"/>
<gene>
    <name evidence="1" type="ORF">OUZ56_022579</name>
</gene>
<dbReference type="Proteomes" id="UP001234178">
    <property type="component" value="Unassembled WGS sequence"/>
</dbReference>
<protein>
    <submittedName>
        <fullName evidence="1">Uncharacterized protein</fullName>
    </submittedName>
</protein>